<name>A0A4V2PXU0_9SPHI</name>
<feature type="transmembrane region" description="Helical" evidence="1">
    <location>
        <begin position="54"/>
        <end position="72"/>
    </location>
</feature>
<comment type="caution">
    <text evidence="2">The sequence shown here is derived from an EMBL/GenBank/DDBJ whole genome shotgun (WGS) entry which is preliminary data.</text>
</comment>
<evidence type="ECO:0000313" key="2">
    <source>
        <dbReference type="EMBL" id="TCK83401.1"/>
    </source>
</evidence>
<gene>
    <name evidence="2" type="ORF">C8N28_2002</name>
</gene>
<organism evidence="2 3">
    <name type="scientific">Albibacterium bauzanense</name>
    <dbReference type="NCBI Taxonomy" id="653929"/>
    <lineage>
        <taxon>Bacteria</taxon>
        <taxon>Pseudomonadati</taxon>
        <taxon>Bacteroidota</taxon>
        <taxon>Sphingobacteriia</taxon>
        <taxon>Sphingobacteriales</taxon>
        <taxon>Sphingobacteriaceae</taxon>
        <taxon>Albibacterium</taxon>
    </lineage>
</organism>
<accession>A0A4V2PXU0</accession>
<keyword evidence="3" id="KW-1185">Reference proteome</keyword>
<keyword evidence="1" id="KW-0812">Transmembrane</keyword>
<feature type="transmembrane region" description="Helical" evidence="1">
    <location>
        <begin position="20"/>
        <end position="42"/>
    </location>
</feature>
<dbReference type="EMBL" id="SMGO01000002">
    <property type="protein sequence ID" value="TCK83401.1"/>
    <property type="molecule type" value="Genomic_DNA"/>
</dbReference>
<dbReference type="InterPro" id="IPR032820">
    <property type="entry name" value="ATPase_put"/>
</dbReference>
<reference evidence="2 3" key="1">
    <citation type="submission" date="2019-03" db="EMBL/GenBank/DDBJ databases">
        <title>Genomic Encyclopedia of Archaeal and Bacterial Type Strains, Phase II (KMG-II): from individual species to whole genera.</title>
        <authorList>
            <person name="Goeker M."/>
        </authorList>
    </citation>
    <scope>NUCLEOTIDE SEQUENCE [LARGE SCALE GENOMIC DNA]</scope>
    <source>
        <strain evidence="2 3">DSM 22554</strain>
    </source>
</reference>
<keyword evidence="1" id="KW-0472">Membrane</keyword>
<dbReference type="Pfam" id="PF09527">
    <property type="entry name" value="ATPase_gene1"/>
    <property type="match status" value="1"/>
</dbReference>
<evidence type="ECO:0000313" key="3">
    <source>
        <dbReference type="Proteomes" id="UP000294616"/>
    </source>
</evidence>
<keyword evidence="1" id="KW-1133">Transmembrane helix</keyword>
<dbReference type="OrthoDB" id="9798708at2"/>
<sequence>MAFFKRSSNQKEDENNLSKYAYYSGLGFQMIAIIGVFTFIGYKIDQNMDNQKPVFTAILSLLGVCVSLYSVIKSVKKQ</sequence>
<dbReference type="Proteomes" id="UP000294616">
    <property type="component" value="Unassembled WGS sequence"/>
</dbReference>
<dbReference type="AlphaFoldDB" id="A0A4V2PXU0"/>
<evidence type="ECO:0000256" key="1">
    <source>
        <dbReference type="SAM" id="Phobius"/>
    </source>
</evidence>
<dbReference type="RefSeq" id="WP_132224357.1">
    <property type="nucleotide sequence ID" value="NZ_SMGO01000002.1"/>
</dbReference>
<protein>
    <submittedName>
        <fullName evidence="2">Putative F0F1-ATPase subunit (Ca2+/Mg2+ transporter)</fullName>
    </submittedName>
</protein>
<proteinExistence type="predicted"/>